<comment type="caution">
    <text evidence="2">The sequence shown here is derived from an EMBL/GenBank/DDBJ whole genome shotgun (WGS) entry which is preliminary data.</text>
</comment>
<evidence type="ECO:0000256" key="1">
    <source>
        <dbReference type="SAM" id="SignalP"/>
    </source>
</evidence>
<evidence type="ECO:0000313" key="3">
    <source>
        <dbReference type="Proteomes" id="UP001139333"/>
    </source>
</evidence>
<organism evidence="2 3">
    <name type="scientific">Shewanella gaetbuli</name>
    <dbReference type="NCBI Taxonomy" id="220752"/>
    <lineage>
        <taxon>Bacteria</taxon>
        <taxon>Pseudomonadati</taxon>
        <taxon>Pseudomonadota</taxon>
        <taxon>Gammaproteobacteria</taxon>
        <taxon>Alteromonadales</taxon>
        <taxon>Shewanellaceae</taxon>
        <taxon>Shewanella</taxon>
    </lineage>
</organism>
<protein>
    <submittedName>
        <fullName evidence="2">DcaP family trimeric outer membrane transporter</fullName>
    </submittedName>
</protein>
<evidence type="ECO:0000313" key="2">
    <source>
        <dbReference type="EMBL" id="MCL1144057.1"/>
    </source>
</evidence>
<dbReference type="InterPro" id="IPR045748">
    <property type="entry name" value="DcaP"/>
</dbReference>
<dbReference type="InterPro" id="IPR023614">
    <property type="entry name" value="Porin_dom_sf"/>
</dbReference>
<dbReference type="SUPFAM" id="SSF56935">
    <property type="entry name" value="Porins"/>
    <property type="match status" value="1"/>
</dbReference>
<accession>A0A9X1ZN77</accession>
<feature type="signal peptide" evidence="1">
    <location>
        <begin position="1"/>
        <end position="23"/>
    </location>
</feature>
<reference evidence="2" key="1">
    <citation type="submission" date="2022-01" db="EMBL/GenBank/DDBJ databases">
        <title>Whole genome-based taxonomy of the Shewanellaceae.</title>
        <authorList>
            <person name="Martin-Rodriguez A.J."/>
        </authorList>
    </citation>
    <scope>NUCLEOTIDE SEQUENCE</scope>
    <source>
        <strain evidence="2">DSM 16422</strain>
    </source>
</reference>
<dbReference type="RefSeq" id="WP_248996724.1">
    <property type="nucleotide sequence ID" value="NZ_JAKIKP010000014.1"/>
</dbReference>
<keyword evidence="3" id="KW-1185">Reference proteome</keyword>
<feature type="chain" id="PRO_5040898600" evidence="1">
    <location>
        <begin position="24"/>
        <end position="384"/>
    </location>
</feature>
<dbReference type="Gene3D" id="2.40.160.10">
    <property type="entry name" value="Porin"/>
    <property type="match status" value="1"/>
</dbReference>
<name>A0A9X1ZN77_9GAMM</name>
<sequence length="384" mass="41466">MKKLKLAALISGAMLATSGSAQAETQMTFGGYIKADVMFSDYGNGAPDSGSLSRQFYVPGTIYGVEGNGNQVVDFQARESRFNFKTVTDLDGGHKLTGFIELDFMTHTDGNERVSNSYSPRIRHAFVSYDNWTIGQTWTTFQNPGALPENLDFVGAADGTPFVRQALVKYTNGGWQIALENPETTLTPNGGGGRITSGSGVIPDVIARYNFKLDGGTALSLAGIVRQLDVEEIQGTTQLDSSEVGYGVSLAGVIPIGKDDFKFTATYGEGLGRYMALNYANAGVLDADGDISTITSYGGFVSYRHWWSEQWRSSFTVSGFTADNDPMLTGGAVNKSAYSGYVNLLYSPSKPLTFGVEYMHALNERENGTDGDLNRIMFSAKYAL</sequence>
<keyword evidence="1" id="KW-0732">Signal</keyword>
<dbReference type="AlphaFoldDB" id="A0A9X1ZN77"/>
<gene>
    <name evidence="2" type="ORF">L2672_15355</name>
</gene>
<proteinExistence type="predicted"/>
<dbReference type="EMBL" id="JAKIKP010000014">
    <property type="protein sequence ID" value="MCL1144057.1"/>
    <property type="molecule type" value="Genomic_DNA"/>
</dbReference>
<dbReference type="Proteomes" id="UP001139333">
    <property type="component" value="Unassembled WGS sequence"/>
</dbReference>
<dbReference type="Pfam" id="PF19577">
    <property type="entry name" value="DcaP"/>
    <property type="match status" value="1"/>
</dbReference>